<feature type="compositionally biased region" description="Basic and acidic residues" evidence="1">
    <location>
        <begin position="142"/>
        <end position="151"/>
    </location>
</feature>
<accession>A0AAV7R843</accession>
<sequence length="205" mass="21669">MEACAAHWTGGRGWCEVVSPALPGVGSASRRFRLGTTPPVEPGGGVLGPSRDRTCVKGAGPRWPNGAGPNGCKQGQGPRALLLKYMLFFPAQLKVLHAGRTYFIDTLEAAWEWATEERPLQGDAGGVPPPSGHTAARALKRTAREPGHSGDPRAGSRRRRRRSQKDSRYLGWGPPSPLHLPGVNGAGAAASGGIREVEPNPAYLT</sequence>
<comment type="caution">
    <text evidence="2">The sequence shown here is derived from an EMBL/GenBank/DDBJ whole genome shotgun (WGS) entry which is preliminary data.</text>
</comment>
<protein>
    <submittedName>
        <fullName evidence="2">Uncharacterized protein</fullName>
    </submittedName>
</protein>
<dbReference type="AlphaFoldDB" id="A0AAV7R843"/>
<name>A0AAV7R843_PLEWA</name>
<dbReference type="Proteomes" id="UP001066276">
    <property type="component" value="Chromosome 5"/>
</dbReference>
<evidence type="ECO:0000313" key="3">
    <source>
        <dbReference type="Proteomes" id="UP001066276"/>
    </source>
</evidence>
<organism evidence="2 3">
    <name type="scientific">Pleurodeles waltl</name>
    <name type="common">Iberian ribbed newt</name>
    <dbReference type="NCBI Taxonomy" id="8319"/>
    <lineage>
        <taxon>Eukaryota</taxon>
        <taxon>Metazoa</taxon>
        <taxon>Chordata</taxon>
        <taxon>Craniata</taxon>
        <taxon>Vertebrata</taxon>
        <taxon>Euteleostomi</taxon>
        <taxon>Amphibia</taxon>
        <taxon>Batrachia</taxon>
        <taxon>Caudata</taxon>
        <taxon>Salamandroidea</taxon>
        <taxon>Salamandridae</taxon>
        <taxon>Pleurodelinae</taxon>
        <taxon>Pleurodeles</taxon>
    </lineage>
</organism>
<evidence type="ECO:0000256" key="1">
    <source>
        <dbReference type="SAM" id="MobiDB-lite"/>
    </source>
</evidence>
<gene>
    <name evidence="2" type="ORF">NDU88_001756</name>
</gene>
<evidence type="ECO:0000313" key="2">
    <source>
        <dbReference type="EMBL" id="KAJ1148932.1"/>
    </source>
</evidence>
<reference evidence="2" key="1">
    <citation type="journal article" date="2022" name="bioRxiv">
        <title>Sequencing and chromosome-scale assembly of the giantPleurodeles waltlgenome.</title>
        <authorList>
            <person name="Brown T."/>
            <person name="Elewa A."/>
            <person name="Iarovenko S."/>
            <person name="Subramanian E."/>
            <person name="Araus A.J."/>
            <person name="Petzold A."/>
            <person name="Susuki M."/>
            <person name="Suzuki K.-i.T."/>
            <person name="Hayashi T."/>
            <person name="Toyoda A."/>
            <person name="Oliveira C."/>
            <person name="Osipova E."/>
            <person name="Leigh N.D."/>
            <person name="Simon A."/>
            <person name="Yun M.H."/>
        </authorList>
    </citation>
    <scope>NUCLEOTIDE SEQUENCE</scope>
    <source>
        <strain evidence="2">20211129_DDA</strain>
        <tissue evidence="2">Liver</tissue>
    </source>
</reference>
<keyword evidence="3" id="KW-1185">Reference proteome</keyword>
<proteinExistence type="predicted"/>
<feature type="region of interest" description="Disordered" evidence="1">
    <location>
        <begin position="140"/>
        <end position="205"/>
    </location>
</feature>
<dbReference type="EMBL" id="JANPWB010000009">
    <property type="protein sequence ID" value="KAJ1148932.1"/>
    <property type="molecule type" value="Genomic_DNA"/>
</dbReference>